<reference evidence="1 2" key="1">
    <citation type="journal article" date="2017" name="ISME J.">
        <title>Energy and carbon metabolisms in a deep terrestrial subsurface fluid microbial community.</title>
        <authorList>
            <person name="Momper L."/>
            <person name="Jungbluth S.P."/>
            <person name="Lee M.D."/>
            <person name="Amend J.P."/>
        </authorList>
    </citation>
    <scope>NUCLEOTIDE SEQUENCE [LARGE SCALE GENOMIC DNA]</scope>
    <source>
        <strain evidence="1">SURF_26</strain>
    </source>
</reference>
<evidence type="ECO:0000313" key="1">
    <source>
        <dbReference type="EMBL" id="RJP57175.1"/>
    </source>
</evidence>
<evidence type="ECO:0008006" key="3">
    <source>
        <dbReference type="Google" id="ProtNLM"/>
    </source>
</evidence>
<dbReference type="Proteomes" id="UP000266426">
    <property type="component" value="Unassembled WGS sequence"/>
</dbReference>
<dbReference type="GO" id="GO:0005524">
    <property type="term" value="F:ATP binding"/>
    <property type="evidence" value="ECO:0007669"/>
    <property type="project" value="InterPro"/>
</dbReference>
<dbReference type="InterPro" id="IPR013815">
    <property type="entry name" value="ATP_grasp_subdomain_1"/>
</dbReference>
<dbReference type="AlphaFoldDB" id="A0A3A4QT52"/>
<comment type="caution">
    <text evidence="1">The sequence shown here is derived from an EMBL/GenBank/DDBJ whole genome shotgun (WGS) entry which is preliminary data.</text>
</comment>
<dbReference type="SUPFAM" id="SSF56059">
    <property type="entry name" value="Glutathione synthetase ATP-binding domain-like"/>
    <property type="match status" value="1"/>
</dbReference>
<gene>
    <name evidence="1" type="ORF">C4541_10795</name>
</gene>
<dbReference type="EMBL" id="QZJZ01000085">
    <property type="protein sequence ID" value="RJP57175.1"/>
    <property type="molecule type" value="Genomic_DNA"/>
</dbReference>
<proteinExistence type="predicted"/>
<organism evidence="1 2">
    <name type="scientific">Candidatus Auribacter fodinae</name>
    <dbReference type="NCBI Taxonomy" id="2093366"/>
    <lineage>
        <taxon>Bacteria</taxon>
        <taxon>Pseudomonadati</taxon>
        <taxon>Candidatus Auribacterota</taxon>
        <taxon>Candidatus Auribacteria</taxon>
        <taxon>Candidatus Auribacterales</taxon>
        <taxon>Candidatus Auribacteraceae</taxon>
        <taxon>Candidatus Auribacter</taxon>
    </lineage>
</organism>
<accession>A0A3A4QT52</accession>
<sequence>MKIAVHYPDAIPVFSWAPNWVKALEEKGITVIKTDLRTPDCIDKIRDCDGIMWHVFHSPDDKHAALRILPAIENVLGIPVYPNYASRWFFDEKTAQHYLFKAAGLPAIPSWVFWNFDQAHAFLKSCNYPLVFKLSVGASSANVIKASNYKEAYELIISMFFKGRFPQVRLNEPQKLMPRRLKDIKLFLRRIYYAIPYIVKKQYPPLPPLQYQPEKNYVYFQEFMPDNTHDIRITVIGKRAFGFTRDNRTDDFRASGSGRICYDQSRIPLEAVKTAFEAARRCSFQTMAMDFLRGPSGTPLLNELSYGYLAEAVDNTPGYWDSNLNWHSARSRCEYLHVEDFIECIKTGKPSLL</sequence>
<protein>
    <recommendedName>
        <fullName evidence="3">ATP-grasp domain-containing protein</fullName>
    </recommendedName>
</protein>
<dbReference type="Gene3D" id="3.30.1490.20">
    <property type="entry name" value="ATP-grasp fold, A domain"/>
    <property type="match status" value="1"/>
</dbReference>
<name>A0A3A4QT52_9BACT</name>
<evidence type="ECO:0000313" key="2">
    <source>
        <dbReference type="Proteomes" id="UP000266426"/>
    </source>
</evidence>
<dbReference type="Gene3D" id="3.30.470.20">
    <property type="entry name" value="ATP-grasp fold, B domain"/>
    <property type="match status" value="1"/>
</dbReference>